<evidence type="ECO:0000256" key="4">
    <source>
        <dbReference type="ARBA" id="ARBA00022840"/>
    </source>
</evidence>
<dbReference type="InterPro" id="IPR027417">
    <property type="entry name" value="P-loop_NTPase"/>
</dbReference>
<keyword evidence="4 6" id="KW-0067">ATP-binding</keyword>
<dbReference type="InterPro" id="IPR017871">
    <property type="entry name" value="ABC_transporter-like_CS"/>
</dbReference>
<dbReference type="GO" id="GO:0005524">
    <property type="term" value="F:ATP binding"/>
    <property type="evidence" value="ECO:0007669"/>
    <property type="project" value="UniProtKB-KW"/>
</dbReference>
<dbReference type="Pfam" id="PF00005">
    <property type="entry name" value="ABC_tran"/>
    <property type="match status" value="1"/>
</dbReference>
<dbReference type="SUPFAM" id="SSF52540">
    <property type="entry name" value="P-loop containing nucleoside triphosphate hydrolases"/>
    <property type="match status" value="1"/>
</dbReference>
<gene>
    <name evidence="6" type="ORF">J2S72_001472</name>
</gene>
<proteinExistence type="inferred from homology"/>
<dbReference type="EMBL" id="JAUSTN010000007">
    <property type="protein sequence ID" value="MDQ0275445.1"/>
    <property type="molecule type" value="Genomic_DNA"/>
</dbReference>
<keyword evidence="3" id="KW-0547">Nucleotide-binding</keyword>
<sequence>MLEVKNLSFSYERPILENINLQLNSGEILGLMAPSGYGKSTLGKIISGYLKQDKGQVLIDGKKIEDFKSFRPVQMVHQNPEKSVNIRWKVDKILNEGWKVSEDVKEKLGIENFWLEKWPTELSGGELQRICIARILSPQTKYLIADEITTMVDAITQVQLLEVLRHFAKKHGMGILFISHNKDLINIFTERQIDLRQINKINIKN</sequence>
<evidence type="ECO:0000313" key="6">
    <source>
        <dbReference type="EMBL" id="MDQ0275445.1"/>
    </source>
</evidence>
<dbReference type="SMART" id="SM00382">
    <property type="entry name" value="AAA"/>
    <property type="match status" value="1"/>
</dbReference>
<evidence type="ECO:0000313" key="7">
    <source>
        <dbReference type="Proteomes" id="UP001236559"/>
    </source>
</evidence>
<dbReference type="RefSeq" id="WP_023055953.1">
    <property type="nucleotide sequence ID" value="NZ_JAUSTN010000007.1"/>
</dbReference>
<feature type="domain" description="ABC transporter" evidence="5">
    <location>
        <begin position="2"/>
        <end position="203"/>
    </location>
</feature>
<protein>
    <submittedName>
        <fullName evidence="6">Peptide/nickel transport system ATP-binding protein</fullName>
    </submittedName>
</protein>
<dbReference type="PANTHER" id="PTHR43776:SF7">
    <property type="entry name" value="D,D-DIPEPTIDE TRANSPORT ATP-BINDING PROTEIN DDPF-RELATED"/>
    <property type="match status" value="1"/>
</dbReference>
<evidence type="ECO:0000256" key="3">
    <source>
        <dbReference type="ARBA" id="ARBA00022741"/>
    </source>
</evidence>
<comment type="caution">
    <text evidence="6">The sequence shown here is derived from an EMBL/GenBank/DDBJ whole genome shotgun (WGS) entry which is preliminary data.</text>
</comment>
<dbReference type="PROSITE" id="PS00211">
    <property type="entry name" value="ABC_TRANSPORTER_1"/>
    <property type="match status" value="1"/>
</dbReference>
<dbReference type="Gene3D" id="3.40.50.300">
    <property type="entry name" value="P-loop containing nucleotide triphosphate hydrolases"/>
    <property type="match status" value="1"/>
</dbReference>
<evidence type="ECO:0000256" key="2">
    <source>
        <dbReference type="ARBA" id="ARBA00022448"/>
    </source>
</evidence>
<comment type="similarity">
    <text evidence="1">Belongs to the ABC transporter superfamily.</text>
</comment>
<dbReference type="PROSITE" id="PS50893">
    <property type="entry name" value="ABC_TRANSPORTER_2"/>
    <property type="match status" value="1"/>
</dbReference>
<evidence type="ECO:0000256" key="1">
    <source>
        <dbReference type="ARBA" id="ARBA00005417"/>
    </source>
</evidence>
<dbReference type="Proteomes" id="UP001236559">
    <property type="component" value="Unassembled WGS sequence"/>
</dbReference>
<accession>A0ABU0AWP9</accession>
<keyword evidence="7" id="KW-1185">Reference proteome</keyword>
<dbReference type="InterPro" id="IPR003593">
    <property type="entry name" value="AAA+_ATPase"/>
</dbReference>
<name>A0ABU0AWP9_9FIRM</name>
<organism evidence="6 7">
    <name type="scientific">Peptoniphilus koenoeneniae</name>
    <dbReference type="NCBI Taxonomy" id="507751"/>
    <lineage>
        <taxon>Bacteria</taxon>
        <taxon>Bacillati</taxon>
        <taxon>Bacillota</taxon>
        <taxon>Tissierellia</taxon>
        <taxon>Tissierellales</taxon>
        <taxon>Peptoniphilaceae</taxon>
        <taxon>Peptoniphilus</taxon>
    </lineage>
</organism>
<keyword evidence="2" id="KW-0813">Transport</keyword>
<dbReference type="InterPro" id="IPR003439">
    <property type="entry name" value="ABC_transporter-like_ATP-bd"/>
</dbReference>
<dbReference type="PANTHER" id="PTHR43776">
    <property type="entry name" value="TRANSPORT ATP-BINDING PROTEIN"/>
    <property type="match status" value="1"/>
</dbReference>
<dbReference type="InterPro" id="IPR050319">
    <property type="entry name" value="ABC_transp_ATP-bind"/>
</dbReference>
<reference evidence="6 7" key="1">
    <citation type="submission" date="2023-07" db="EMBL/GenBank/DDBJ databases">
        <title>Genomic Encyclopedia of Type Strains, Phase IV (KMG-IV): sequencing the most valuable type-strain genomes for metagenomic binning, comparative biology and taxonomic classification.</title>
        <authorList>
            <person name="Goeker M."/>
        </authorList>
    </citation>
    <scope>NUCLEOTIDE SEQUENCE [LARGE SCALE GENOMIC DNA]</scope>
    <source>
        <strain evidence="6 7">DSM 22616</strain>
    </source>
</reference>
<evidence type="ECO:0000259" key="5">
    <source>
        <dbReference type="PROSITE" id="PS50893"/>
    </source>
</evidence>